<feature type="domain" description="ABC1 atypical kinase-like" evidence="2">
    <location>
        <begin position="222"/>
        <end position="379"/>
    </location>
</feature>
<keyword evidence="4" id="KW-1185">Reference proteome</keyword>
<evidence type="ECO:0000259" key="2">
    <source>
        <dbReference type="Pfam" id="PF03109"/>
    </source>
</evidence>
<organism evidence="3 4">
    <name type="scientific">Dioscorea zingiberensis</name>
    <dbReference type="NCBI Taxonomy" id="325984"/>
    <lineage>
        <taxon>Eukaryota</taxon>
        <taxon>Viridiplantae</taxon>
        <taxon>Streptophyta</taxon>
        <taxon>Embryophyta</taxon>
        <taxon>Tracheophyta</taxon>
        <taxon>Spermatophyta</taxon>
        <taxon>Magnoliopsida</taxon>
        <taxon>Liliopsida</taxon>
        <taxon>Dioscoreales</taxon>
        <taxon>Dioscoreaceae</taxon>
        <taxon>Dioscorea</taxon>
    </lineage>
</organism>
<dbReference type="PANTHER" id="PTHR10566:SF119">
    <property type="entry name" value="OS04G0640500 PROTEIN"/>
    <property type="match status" value="1"/>
</dbReference>
<proteinExistence type="inferred from homology"/>
<dbReference type="Pfam" id="PF03109">
    <property type="entry name" value="ABC1"/>
    <property type="match status" value="1"/>
</dbReference>
<dbReference type="InterPro" id="IPR050154">
    <property type="entry name" value="UbiB_kinase"/>
</dbReference>
<dbReference type="InterPro" id="IPR004147">
    <property type="entry name" value="ABC1_dom"/>
</dbReference>
<dbReference type="OrthoDB" id="427480at2759"/>
<dbReference type="Proteomes" id="UP001085076">
    <property type="component" value="Unassembled WGS sequence"/>
</dbReference>
<comment type="similarity">
    <text evidence="1">Belongs to the protein kinase superfamily. ADCK protein kinase family.</text>
</comment>
<accession>A0A9D5BVI3</accession>
<name>A0A9D5BVI3_9LILI</name>
<dbReference type="AlphaFoldDB" id="A0A9D5BVI3"/>
<sequence>MALLHSPMLISPLPAISKPYYSSITSYGFRHRIPKLRPRRWREGAAAAANGDVDAFTKYSGYIFEGGASSEAEFLNEYNIAAITAIYRRKPFLVFRRFVQIGTTFGQWFASRYLDSLQERSDEMFKVRAAELRLILVKLGPAFVKIAQAVSSRPDVIPPAYLVELSLLQDRITPFSTESRWLLHLLGRFIRPGFVQMDKLLLSKFRDLESKRRFHWIFLFWRFLAGLVRRAGKLNTDLQAVLDEWASSLFREMDYKAEARNGLKFRELYGGLQDVFVPKMYMDRTSRRVLVMEWVEGQKLSEVKDLYLVEVGVYCSLSQLLEHGFYHADPHPGNLLRSSDGKLAYLDFGMMGEFKQELRDGFIEACLHLVNRDFDALANDFITLGLLPPTAQKGEVTKALTDVFQNAVNKGVRNISFGDLSGNLGYKFKFQIPSYFSLVIRSLAVLEGIAIGFNPEYKVLSSSYPWICRKVLTDSSPQLRSTLQTLLYKDGAFRIDRLESLLSESLRARTEESLTRNEVKNSDSDGEIKQVLSFTLTEKGSFVREMLLQEFVKQASRLPISIPSSAFSVTDEDISNLRTLHRLLQLLSRLQKNETPSKEVRYASVEEAKIIPYREEASLVLYRMTSLPSESQQQLLRLPADLAGKLLSRAVARTIRRLFV</sequence>
<evidence type="ECO:0000256" key="1">
    <source>
        <dbReference type="ARBA" id="ARBA00009670"/>
    </source>
</evidence>
<dbReference type="PANTHER" id="PTHR10566">
    <property type="entry name" value="CHAPERONE-ACTIVITY OF BC1 COMPLEX CABC1 -RELATED"/>
    <property type="match status" value="1"/>
</dbReference>
<dbReference type="InterPro" id="IPR011009">
    <property type="entry name" value="Kinase-like_dom_sf"/>
</dbReference>
<reference evidence="3 4" key="1">
    <citation type="journal article" date="2022" name="Hortic Res">
        <title>The genome of Dioscorea zingiberensis sheds light on the biosynthesis, origin and evolution of the medicinally important diosgenin saponins.</title>
        <authorList>
            <person name="Li Y."/>
            <person name="Tan C."/>
            <person name="Li Z."/>
            <person name="Guo J."/>
            <person name="Li S."/>
            <person name="Chen X."/>
            <person name="Wang C."/>
            <person name="Dai X."/>
            <person name="Yang H."/>
            <person name="Song W."/>
            <person name="Hou L."/>
            <person name="Xu J."/>
            <person name="Tong Z."/>
            <person name="Xu A."/>
            <person name="Yuan X."/>
            <person name="Wang W."/>
            <person name="Yang Q."/>
            <person name="Chen L."/>
            <person name="Sun Z."/>
            <person name="Wang K."/>
            <person name="Pan B."/>
            <person name="Chen J."/>
            <person name="Bao Y."/>
            <person name="Liu F."/>
            <person name="Qi X."/>
            <person name="Gang D.R."/>
            <person name="Wen J."/>
            <person name="Li J."/>
        </authorList>
    </citation>
    <scope>NUCLEOTIDE SEQUENCE [LARGE SCALE GENOMIC DNA]</scope>
    <source>
        <strain evidence="3">Dzin_1.0</strain>
    </source>
</reference>
<gene>
    <name evidence="3" type="ORF">J5N97_000881</name>
</gene>
<dbReference type="CDD" id="cd05121">
    <property type="entry name" value="ABC1_ADCK3-like"/>
    <property type="match status" value="1"/>
</dbReference>
<dbReference type="SUPFAM" id="SSF56112">
    <property type="entry name" value="Protein kinase-like (PK-like)"/>
    <property type="match status" value="1"/>
</dbReference>
<evidence type="ECO:0000313" key="4">
    <source>
        <dbReference type="Proteomes" id="UP001085076"/>
    </source>
</evidence>
<comment type="caution">
    <text evidence="3">The sequence shown here is derived from an EMBL/GenBank/DDBJ whole genome shotgun (WGS) entry which is preliminary data.</text>
</comment>
<protein>
    <recommendedName>
        <fullName evidence="2">ABC1 atypical kinase-like domain-containing protein</fullName>
    </recommendedName>
</protein>
<evidence type="ECO:0000313" key="3">
    <source>
        <dbReference type="EMBL" id="KAJ0961664.1"/>
    </source>
</evidence>
<dbReference type="EMBL" id="JAGGNH010000013">
    <property type="protein sequence ID" value="KAJ0961664.1"/>
    <property type="molecule type" value="Genomic_DNA"/>
</dbReference>